<evidence type="ECO:0000313" key="2">
    <source>
        <dbReference type="EMBL" id="GIX83546.1"/>
    </source>
</evidence>
<reference evidence="2 3" key="1">
    <citation type="submission" date="2021-06" db="EMBL/GenBank/DDBJ databases">
        <title>Caerostris extrusa draft genome.</title>
        <authorList>
            <person name="Kono N."/>
            <person name="Arakawa K."/>
        </authorList>
    </citation>
    <scope>NUCLEOTIDE SEQUENCE [LARGE SCALE GENOMIC DNA]</scope>
</reference>
<dbReference type="AlphaFoldDB" id="A0AAV4NIJ2"/>
<accession>A0AAV4NIJ2</accession>
<organism evidence="2 3">
    <name type="scientific">Caerostris extrusa</name>
    <name type="common">Bark spider</name>
    <name type="synonym">Caerostris bankana</name>
    <dbReference type="NCBI Taxonomy" id="172846"/>
    <lineage>
        <taxon>Eukaryota</taxon>
        <taxon>Metazoa</taxon>
        <taxon>Ecdysozoa</taxon>
        <taxon>Arthropoda</taxon>
        <taxon>Chelicerata</taxon>
        <taxon>Arachnida</taxon>
        <taxon>Araneae</taxon>
        <taxon>Araneomorphae</taxon>
        <taxon>Entelegynae</taxon>
        <taxon>Araneoidea</taxon>
        <taxon>Araneidae</taxon>
        <taxon>Caerostris</taxon>
    </lineage>
</organism>
<comment type="caution">
    <text evidence="2">The sequence shown here is derived from an EMBL/GenBank/DDBJ whole genome shotgun (WGS) entry which is preliminary data.</text>
</comment>
<protein>
    <submittedName>
        <fullName evidence="2">Uncharacterized protein</fullName>
    </submittedName>
</protein>
<evidence type="ECO:0000256" key="1">
    <source>
        <dbReference type="SAM" id="Phobius"/>
    </source>
</evidence>
<gene>
    <name evidence="2" type="ORF">CEXT_326481</name>
</gene>
<keyword evidence="1" id="KW-0472">Membrane</keyword>
<dbReference type="EMBL" id="BPLR01020876">
    <property type="protein sequence ID" value="GIX83546.1"/>
    <property type="molecule type" value="Genomic_DNA"/>
</dbReference>
<keyword evidence="1" id="KW-1133">Transmembrane helix</keyword>
<sequence length="166" mass="19604">MSLAGWEGRQKALLKLGDNLRLRHARTSPSVHHMSFQVHFSTPPRDHLRYFQQLNIRQSRKFAFLKGLLHDKSTGATHNGQKSHVVSIRHPGYTQQVLLDQEFFLFFFTFTILLYYFGWHFLNIVERREEKWMGTSVIKCPVAKNRFVWSHRIRTMILVGCHGSCY</sequence>
<keyword evidence="1" id="KW-0812">Transmembrane</keyword>
<evidence type="ECO:0000313" key="3">
    <source>
        <dbReference type="Proteomes" id="UP001054945"/>
    </source>
</evidence>
<name>A0AAV4NIJ2_CAEEX</name>
<feature type="transmembrane region" description="Helical" evidence="1">
    <location>
        <begin position="103"/>
        <end position="122"/>
    </location>
</feature>
<dbReference type="Proteomes" id="UP001054945">
    <property type="component" value="Unassembled WGS sequence"/>
</dbReference>
<keyword evidence="3" id="KW-1185">Reference proteome</keyword>
<proteinExistence type="predicted"/>